<keyword evidence="3 6" id="KW-0812">Transmembrane</keyword>
<feature type="transmembrane region" description="Helical" evidence="6">
    <location>
        <begin position="180"/>
        <end position="204"/>
    </location>
</feature>
<dbReference type="PIRSF" id="PIRSF006483">
    <property type="entry name" value="Membrane_protein_YitT"/>
    <property type="match status" value="1"/>
</dbReference>
<comment type="subcellular location">
    <subcellularLocation>
        <location evidence="1">Cell membrane</location>
        <topology evidence="1">Multi-pass membrane protein</topology>
    </subcellularLocation>
</comment>
<dbReference type="EMBL" id="NBZD01000001">
    <property type="protein sequence ID" value="PNH19773.1"/>
    <property type="molecule type" value="Genomic_DNA"/>
</dbReference>
<keyword evidence="2" id="KW-1003">Cell membrane</keyword>
<dbReference type="InterPro" id="IPR015867">
    <property type="entry name" value="N-reg_PII/ATP_PRibTrfase_C"/>
</dbReference>
<dbReference type="AlphaFoldDB" id="A0A2J8B4T4"/>
<evidence type="ECO:0000256" key="3">
    <source>
        <dbReference type="ARBA" id="ARBA00022692"/>
    </source>
</evidence>
<dbReference type="InterPro" id="IPR019264">
    <property type="entry name" value="DUF2179"/>
</dbReference>
<dbReference type="Pfam" id="PF02588">
    <property type="entry name" value="YitT_membrane"/>
    <property type="match status" value="1"/>
</dbReference>
<dbReference type="Proteomes" id="UP000236394">
    <property type="component" value="Unassembled WGS sequence"/>
</dbReference>
<evidence type="ECO:0000256" key="2">
    <source>
        <dbReference type="ARBA" id="ARBA00022475"/>
    </source>
</evidence>
<dbReference type="CDD" id="cd16380">
    <property type="entry name" value="YitT_C"/>
    <property type="match status" value="1"/>
</dbReference>
<evidence type="ECO:0000256" key="6">
    <source>
        <dbReference type="SAM" id="Phobius"/>
    </source>
</evidence>
<feature type="transmembrane region" description="Helical" evidence="6">
    <location>
        <begin position="102"/>
        <end position="122"/>
    </location>
</feature>
<dbReference type="Gene3D" id="3.30.70.120">
    <property type="match status" value="1"/>
</dbReference>
<sequence length="329" mass="35869">MDLKEPVTVILGGIMVNFLTKIKQHKLFPYGRSLIFMLIGAFLCAVGIDMFYLPFKFTMGGLSGIAAIIYYITGDAVPFGTLTFILNLPLLLLGLKFVNLKFVIKSLIGIFFFSGVIDLLAGTIDHWFQSIYRPINGQLPDLFIFAVIGGIIFGIGLGLFFLAGYTTGGTDILAVIINRIFPFISIGRAILLIDIVIVSATLIIPPVPGAPSPFLLAMYSFVSLYISTKAIDICISGWNFSRSAFIISDHAQPIAEAILSKLERGVTGFTGQGMFTNNGKTILFCVLPNRQIKPLRDIVAAIDPGAFIVVEEAREVYGQGFTGNNEELF</sequence>
<dbReference type="InterPro" id="IPR003740">
    <property type="entry name" value="YitT"/>
</dbReference>
<evidence type="ECO:0000256" key="1">
    <source>
        <dbReference type="ARBA" id="ARBA00004651"/>
    </source>
</evidence>
<feature type="transmembrane region" description="Helical" evidence="6">
    <location>
        <begin position="34"/>
        <end position="55"/>
    </location>
</feature>
<feature type="transmembrane region" description="Helical" evidence="6">
    <location>
        <begin position="67"/>
        <end position="95"/>
    </location>
</feature>
<proteinExistence type="predicted"/>
<dbReference type="InterPro" id="IPR051461">
    <property type="entry name" value="UPF0750_membrane"/>
</dbReference>
<keyword evidence="5 6" id="KW-0472">Membrane</keyword>
<gene>
    <name evidence="8" type="ORF">B7R76_02535</name>
</gene>
<protein>
    <recommendedName>
        <fullName evidence="7">DUF2179 domain-containing protein</fullName>
    </recommendedName>
</protein>
<evidence type="ECO:0000313" key="8">
    <source>
        <dbReference type="EMBL" id="PNH19773.1"/>
    </source>
</evidence>
<feature type="transmembrane region" description="Helical" evidence="6">
    <location>
        <begin position="216"/>
        <end position="238"/>
    </location>
</feature>
<evidence type="ECO:0000256" key="5">
    <source>
        <dbReference type="ARBA" id="ARBA00023136"/>
    </source>
</evidence>
<dbReference type="PANTHER" id="PTHR33545">
    <property type="entry name" value="UPF0750 MEMBRANE PROTEIN YITT-RELATED"/>
    <property type="match status" value="1"/>
</dbReference>
<feature type="transmembrane region" description="Helical" evidence="6">
    <location>
        <begin position="142"/>
        <end position="168"/>
    </location>
</feature>
<dbReference type="Pfam" id="PF10035">
    <property type="entry name" value="DUF2179"/>
    <property type="match status" value="1"/>
</dbReference>
<dbReference type="PANTHER" id="PTHR33545:SF5">
    <property type="entry name" value="UPF0750 MEMBRANE PROTEIN YITT"/>
    <property type="match status" value="1"/>
</dbReference>
<reference evidence="9" key="1">
    <citation type="submission" date="2017-04" db="EMBL/GenBank/DDBJ databases">
        <authorList>
            <person name="Bumgarner R.E."/>
            <person name="Fredricks D.N."/>
            <person name="Srinivasan S."/>
        </authorList>
    </citation>
    <scope>NUCLEOTIDE SEQUENCE [LARGE SCALE GENOMIC DNA]</scope>
    <source>
        <strain evidence="9">KA00405</strain>
    </source>
</reference>
<evidence type="ECO:0000313" key="9">
    <source>
        <dbReference type="Proteomes" id="UP000236394"/>
    </source>
</evidence>
<name>A0A2J8B4T4_9FIRM</name>
<dbReference type="GO" id="GO:0005886">
    <property type="term" value="C:plasma membrane"/>
    <property type="evidence" value="ECO:0007669"/>
    <property type="project" value="UniProtKB-SubCell"/>
</dbReference>
<keyword evidence="4 6" id="KW-1133">Transmembrane helix</keyword>
<organism evidence="8 9">
    <name type="scientific">Mageeibacillus indolicus</name>
    <dbReference type="NCBI Taxonomy" id="884684"/>
    <lineage>
        <taxon>Bacteria</taxon>
        <taxon>Bacillati</taxon>
        <taxon>Bacillota</taxon>
        <taxon>Clostridia</taxon>
        <taxon>Eubacteriales</taxon>
        <taxon>Oscillospiraceae</taxon>
        <taxon>Mageeibacillus</taxon>
    </lineage>
</organism>
<evidence type="ECO:0000256" key="4">
    <source>
        <dbReference type="ARBA" id="ARBA00022989"/>
    </source>
</evidence>
<accession>A0A2J8B4T4</accession>
<comment type="caution">
    <text evidence="8">The sequence shown here is derived from an EMBL/GenBank/DDBJ whole genome shotgun (WGS) entry which is preliminary data.</text>
</comment>
<evidence type="ECO:0000259" key="7">
    <source>
        <dbReference type="Pfam" id="PF10035"/>
    </source>
</evidence>
<feature type="domain" description="DUF2179" evidence="7">
    <location>
        <begin position="264"/>
        <end position="318"/>
    </location>
</feature>